<keyword evidence="1" id="KW-0812">Transmembrane</keyword>
<name>A0A921SUQ2_9BACT</name>
<keyword evidence="1" id="KW-1133">Transmembrane helix</keyword>
<dbReference type="AlphaFoldDB" id="A0A921SUQ2"/>
<evidence type="ECO:0000313" key="3">
    <source>
        <dbReference type="Proteomes" id="UP000757103"/>
    </source>
</evidence>
<reference evidence="2" key="2">
    <citation type="submission" date="2021-09" db="EMBL/GenBank/DDBJ databases">
        <authorList>
            <person name="Gilroy R."/>
        </authorList>
    </citation>
    <scope>NUCLEOTIDE SEQUENCE</scope>
    <source>
        <strain evidence="2">CHK121-7720</strain>
    </source>
</reference>
<keyword evidence="1" id="KW-0472">Membrane</keyword>
<feature type="transmembrane region" description="Helical" evidence="1">
    <location>
        <begin position="12"/>
        <end position="28"/>
    </location>
</feature>
<dbReference type="RefSeq" id="WP_273305577.1">
    <property type="nucleotide sequence ID" value="NZ_CASDXW010000008.1"/>
</dbReference>
<gene>
    <name evidence="2" type="ORF">K8U91_03560</name>
</gene>
<accession>A0A921SUQ2</accession>
<comment type="caution">
    <text evidence="2">The sequence shown here is derived from an EMBL/GenBank/DDBJ whole genome shotgun (WGS) entry which is preliminary data.</text>
</comment>
<dbReference type="EMBL" id="DYUD01000012">
    <property type="protein sequence ID" value="HJG88539.1"/>
    <property type="molecule type" value="Genomic_DNA"/>
</dbReference>
<protein>
    <submittedName>
        <fullName evidence="2">Uncharacterized protein</fullName>
    </submittedName>
</protein>
<evidence type="ECO:0000256" key="1">
    <source>
        <dbReference type="SAM" id="Phobius"/>
    </source>
</evidence>
<proteinExistence type="predicted"/>
<sequence length="243" mass="27516">MEAKRVNPRHISYLCIALCIIFAGGYILRQNYLLNQAYQNAAPYDYIPAGEIHSILVTTPTFPYDSTAVLPYGQRARMLADLWEEVRSAAGLTRVDTLVFSFTTTGEPALWYRTSKAEQKQLVRQLPHLLSNNYRPVSERVGRMTVRHYALHNGNFLHTFMAPGVIAFSFESALFREALQTVDVLSRREQFTKTLHSLDPQAPARLLQQVNDLGYRSSGRWQGMNLRPISTQATPADSATLRP</sequence>
<reference evidence="2" key="1">
    <citation type="journal article" date="2021" name="PeerJ">
        <title>Extensive microbial diversity within the chicken gut microbiome revealed by metagenomics and culture.</title>
        <authorList>
            <person name="Gilroy R."/>
            <person name="Ravi A."/>
            <person name="Getino M."/>
            <person name="Pursley I."/>
            <person name="Horton D.L."/>
            <person name="Alikhan N.F."/>
            <person name="Baker D."/>
            <person name="Gharbi K."/>
            <person name="Hall N."/>
            <person name="Watson M."/>
            <person name="Adriaenssens E.M."/>
            <person name="Foster-Nyarko E."/>
            <person name="Jarju S."/>
            <person name="Secka A."/>
            <person name="Antonio M."/>
            <person name="Oren A."/>
            <person name="Chaudhuri R.R."/>
            <person name="La Ragione R."/>
            <person name="Hildebrand F."/>
            <person name="Pallen M.J."/>
        </authorList>
    </citation>
    <scope>NUCLEOTIDE SEQUENCE</scope>
    <source>
        <strain evidence="2">CHK121-7720</strain>
    </source>
</reference>
<dbReference type="Proteomes" id="UP000757103">
    <property type="component" value="Unassembled WGS sequence"/>
</dbReference>
<organism evidence="2 3">
    <name type="scientific">Barnesiella viscericola</name>
    <dbReference type="NCBI Taxonomy" id="397865"/>
    <lineage>
        <taxon>Bacteria</taxon>
        <taxon>Pseudomonadati</taxon>
        <taxon>Bacteroidota</taxon>
        <taxon>Bacteroidia</taxon>
        <taxon>Bacteroidales</taxon>
        <taxon>Barnesiellaceae</taxon>
        <taxon>Barnesiella</taxon>
    </lineage>
</organism>
<evidence type="ECO:0000313" key="2">
    <source>
        <dbReference type="EMBL" id="HJG88539.1"/>
    </source>
</evidence>